<evidence type="ECO:0000256" key="2">
    <source>
        <dbReference type="ARBA" id="ARBA00022448"/>
    </source>
</evidence>
<evidence type="ECO:0000313" key="9">
    <source>
        <dbReference type="EMBL" id="SEH90878.1"/>
    </source>
</evidence>
<evidence type="ECO:0000256" key="7">
    <source>
        <dbReference type="RuleBase" id="RU363032"/>
    </source>
</evidence>
<proteinExistence type="inferred from homology"/>
<dbReference type="STRING" id="1679444.PYTT_1620"/>
<evidence type="ECO:0000256" key="6">
    <source>
        <dbReference type="ARBA" id="ARBA00023136"/>
    </source>
</evidence>
<feature type="transmembrane region" description="Helical" evidence="7">
    <location>
        <begin position="120"/>
        <end position="140"/>
    </location>
</feature>
<keyword evidence="6 7" id="KW-0472">Membrane</keyword>
<dbReference type="Proteomes" id="UP000176204">
    <property type="component" value="Chromosome I"/>
</dbReference>
<keyword evidence="2 7" id="KW-0813">Transport</keyword>
<evidence type="ECO:0000256" key="4">
    <source>
        <dbReference type="ARBA" id="ARBA00022692"/>
    </source>
</evidence>
<keyword evidence="10" id="KW-1185">Reference proteome</keyword>
<dbReference type="CDD" id="cd06261">
    <property type="entry name" value="TM_PBP2"/>
    <property type="match status" value="1"/>
</dbReference>
<dbReference type="PANTHER" id="PTHR30151">
    <property type="entry name" value="ALKANE SULFONATE ABC TRANSPORTER-RELATED, MEMBRANE SUBUNIT"/>
    <property type="match status" value="1"/>
</dbReference>
<dbReference type="AlphaFoldDB" id="A0A1C7PCZ6"/>
<feature type="transmembrane region" description="Helical" evidence="7">
    <location>
        <begin position="220"/>
        <end position="239"/>
    </location>
</feature>
<keyword evidence="4 7" id="KW-0812">Transmembrane</keyword>
<dbReference type="PANTHER" id="PTHR30151:SF0">
    <property type="entry name" value="ABC TRANSPORTER PERMEASE PROTEIN MJ0413-RELATED"/>
    <property type="match status" value="1"/>
</dbReference>
<reference evidence="10" key="1">
    <citation type="submission" date="2016-09" db="EMBL/GenBank/DDBJ databases">
        <authorList>
            <person name="Koehorst J."/>
        </authorList>
    </citation>
    <scope>NUCLEOTIDE SEQUENCE [LARGE SCALE GENOMIC DNA]</scope>
</reference>
<protein>
    <submittedName>
        <fullName evidence="9">Binding-protein-dependent transport system inner membrane component</fullName>
    </submittedName>
</protein>
<evidence type="ECO:0000259" key="8">
    <source>
        <dbReference type="PROSITE" id="PS50928"/>
    </source>
</evidence>
<sequence>MKRTFSTVVFFVVLIVVWHFLSAAGIWSPYVVPSPEAVGQYLYDECMDGEIPAAIGVTMSRLCIGYAIGLVMGIPLGMLAARFRCVNDTLGMMALGFQALPSVCWVPLACIWFGLTESALLFVVIMGTLWSVILSTENGLRNVPPIYARAARTMGSSPFHTLVFVTLPASAPFVVSGMKQGWAFAWRSLMAAEIYVSIAGSFGLGQHLHFGRELQQMDQVMGIMLVIVLIGLLADKILFSPVERWLHRRWGTDRG</sequence>
<dbReference type="EMBL" id="LT629973">
    <property type="protein sequence ID" value="SEH90878.1"/>
    <property type="molecule type" value="Genomic_DNA"/>
</dbReference>
<dbReference type="PROSITE" id="PS50928">
    <property type="entry name" value="ABC_TM1"/>
    <property type="match status" value="1"/>
</dbReference>
<gene>
    <name evidence="9" type="ORF">PYTT_1620</name>
</gene>
<feature type="domain" description="ABC transmembrane type-1" evidence="8">
    <location>
        <begin position="55"/>
        <end position="238"/>
    </location>
</feature>
<evidence type="ECO:0000256" key="3">
    <source>
        <dbReference type="ARBA" id="ARBA00022475"/>
    </source>
</evidence>
<comment type="similarity">
    <text evidence="7">Belongs to the binding-protein-dependent transport system permease family.</text>
</comment>
<feature type="transmembrane region" description="Helical" evidence="7">
    <location>
        <begin position="184"/>
        <end position="208"/>
    </location>
</feature>
<name>A0A1C7PCZ6_9BACT</name>
<dbReference type="Pfam" id="PF00528">
    <property type="entry name" value="BPD_transp_1"/>
    <property type="match status" value="1"/>
</dbReference>
<dbReference type="InterPro" id="IPR035906">
    <property type="entry name" value="MetI-like_sf"/>
</dbReference>
<evidence type="ECO:0000256" key="5">
    <source>
        <dbReference type="ARBA" id="ARBA00022989"/>
    </source>
</evidence>
<dbReference type="RefSeq" id="WP_067774365.1">
    <property type="nucleotide sequence ID" value="NZ_JACVVN010000012.1"/>
</dbReference>
<dbReference type="Gene3D" id="1.10.3720.10">
    <property type="entry name" value="MetI-like"/>
    <property type="match status" value="1"/>
</dbReference>
<evidence type="ECO:0000256" key="1">
    <source>
        <dbReference type="ARBA" id="ARBA00004651"/>
    </source>
</evidence>
<dbReference type="SUPFAM" id="SSF161098">
    <property type="entry name" value="MetI-like"/>
    <property type="match status" value="1"/>
</dbReference>
<keyword evidence="3" id="KW-1003">Cell membrane</keyword>
<feature type="transmembrane region" description="Helical" evidence="7">
    <location>
        <begin position="64"/>
        <end position="81"/>
    </location>
</feature>
<feature type="transmembrane region" description="Helical" evidence="7">
    <location>
        <begin position="161"/>
        <end position="178"/>
    </location>
</feature>
<dbReference type="GO" id="GO:0055085">
    <property type="term" value="P:transmembrane transport"/>
    <property type="evidence" value="ECO:0007669"/>
    <property type="project" value="InterPro"/>
</dbReference>
<organism evidence="9 10">
    <name type="scientific">Akkermansia glycaniphila</name>
    <dbReference type="NCBI Taxonomy" id="1679444"/>
    <lineage>
        <taxon>Bacteria</taxon>
        <taxon>Pseudomonadati</taxon>
        <taxon>Verrucomicrobiota</taxon>
        <taxon>Verrucomicrobiia</taxon>
        <taxon>Verrucomicrobiales</taxon>
        <taxon>Akkermansiaceae</taxon>
        <taxon>Akkermansia</taxon>
    </lineage>
</organism>
<comment type="subcellular location">
    <subcellularLocation>
        <location evidence="1 7">Cell membrane</location>
        <topology evidence="1 7">Multi-pass membrane protein</topology>
    </subcellularLocation>
</comment>
<evidence type="ECO:0000313" key="10">
    <source>
        <dbReference type="Proteomes" id="UP000176204"/>
    </source>
</evidence>
<dbReference type="GO" id="GO:0005886">
    <property type="term" value="C:plasma membrane"/>
    <property type="evidence" value="ECO:0007669"/>
    <property type="project" value="UniProtKB-SubCell"/>
</dbReference>
<keyword evidence="5 7" id="KW-1133">Transmembrane helix</keyword>
<dbReference type="OrthoDB" id="9796361at2"/>
<dbReference type="InterPro" id="IPR000515">
    <property type="entry name" value="MetI-like"/>
</dbReference>
<accession>A0A1C7PCZ6</accession>
<dbReference type="KEGG" id="agl:PYTT_1620"/>